<protein>
    <submittedName>
        <fullName evidence="1">60S ribosomal protein L7-3</fullName>
    </submittedName>
</protein>
<proteinExistence type="predicted"/>
<dbReference type="Proteomes" id="UP001180020">
    <property type="component" value="Unassembled WGS sequence"/>
</dbReference>
<gene>
    <name evidence="1" type="primary">RPL7C</name>
    <name evidence="1" type="ORF">QJS10_CPA08g00749</name>
</gene>
<keyword evidence="2" id="KW-1185">Reference proteome</keyword>
<dbReference type="GO" id="GO:0005840">
    <property type="term" value="C:ribosome"/>
    <property type="evidence" value="ECO:0007669"/>
    <property type="project" value="UniProtKB-KW"/>
</dbReference>
<reference evidence="1" key="1">
    <citation type="journal article" date="2023" name="Nat. Commun.">
        <title>Diploid and tetraploid genomes of Acorus and the evolution of monocots.</title>
        <authorList>
            <person name="Ma L."/>
            <person name="Liu K.W."/>
            <person name="Li Z."/>
            <person name="Hsiao Y.Y."/>
            <person name="Qi Y."/>
            <person name="Fu T."/>
            <person name="Tang G.D."/>
            <person name="Zhang D."/>
            <person name="Sun W.H."/>
            <person name="Liu D.K."/>
            <person name="Li Y."/>
            <person name="Chen G.Z."/>
            <person name="Liu X.D."/>
            <person name="Liao X.Y."/>
            <person name="Jiang Y.T."/>
            <person name="Yu X."/>
            <person name="Hao Y."/>
            <person name="Huang J."/>
            <person name="Zhao X.W."/>
            <person name="Ke S."/>
            <person name="Chen Y.Y."/>
            <person name="Wu W.L."/>
            <person name="Hsu J.L."/>
            <person name="Lin Y.F."/>
            <person name="Huang M.D."/>
            <person name="Li C.Y."/>
            <person name="Huang L."/>
            <person name="Wang Z.W."/>
            <person name="Zhao X."/>
            <person name="Zhong W.Y."/>
            <person name="Peng D.H."/>
            <person name="Ahmad S."/>
            <person name="Lan S."/>
            <person name="Zhang J.S."/>
            <person name="Tsai W.C."/>
            <person name="Van de Peer Y."/>
            <person name="Liu Z.J."/>
        </authorList>
    </citation>
    <scope>NUCLEOTIDE SEQUENCE</scope>
    <source>
        <strain evidence="1">CP</strain>
    </source>
</reference>
<keyword evidence="1" id="KW-0689">Ribosomal protein</keyword>
<organism evidence="1 2">
    <name type="scientific">Acorus calamus</name>
    <name type="common">Sweet flag</name>
    <dbReference type="NCBI Taxonomy" id="4465"/>
    <lineage>
        <taxon>Eukaryota</taxon>
        <taxon>Viridiplantae</taxon>
        <taxon>Streptophyta</taxon>
        <taxon>Embryophyta</taxon>
        <taxon>Tracheophyta</taxon>
        <taxon>Spermatophyta</taxon>
        <taxon>Magnoliopsida</taxon>
        <taxon>Liliopsida</taxon>
        <taxon>Acoraceae</taxon>
        <taxon>Acorus</taxon>
    </lineage>
</organism>
<comment type="caution">
    <text evidence="1">The sequence shown here is derived from an EMBL/GenBank/DDBJ whole genome shotgun (WGS) entry which is preliminary data.</text>
</comment>
<dbReference type="AlphaFoldDB" id="A0AAV9E9Q2"/>
<sequence length="122" mass="13751">MVDPGLESTKKSKIFWATKQRTLPTASKLYIVIYTVLIGGVQGGLDSMGFTFTYPRRIDENGQRRSGDGEEEEINRLEALFLEVEQYAKEYDRVSGEGADSTEEGFHVSPEAKLLFIIRIRG</sequence>
<reference evidence="1" key="2">
    <citation type="submission" date="2023-06" db="EMBL/GenBank/DDBJ databases">
        <authorList>
            <person name="Ma L."/>
            <person name="Liu K.-W."/>
            <person name="Li Z."/>
            <person name="Hsiao Y.-Y."/>
            <person name="Qi Y."/>
            <person name="Fu T."/>
            <person name="Tang G."/>
            <person name="Zhang D."/>
            <person name="Sun W.-H."/>
            <person name="Liu D.-K."/>
            <person name="Li Y."/>
            <person name="Chen G.-Z."/>
            <person name="Liu X.-D."/>
            <person name="Liao X.-Y."/>
            <person name="Jiang Y.-T."/>
            <person name="Yu X."/>
            <person name="Hao Y."/>
            <person name="Huang J."/>
            <person name="Zhao X.-W."/>
            <person name="Ke S."/>
            <person name="Chen Y.-Y."/>
            <person name="Wu W.-L."/>
            <person name="Hsu J.-L."/>
            <person name="Lin Y.-F."/>
            <person name="Huang M.-D."/>
            <person name="Li C.-Y."/>
            <person name="Huang L."/>
            <person name="Wang Z.-W."/>
            <person name="Zhao X."/>
            <person name="Zhong W.-Y."/>
            <person name="Peng D.-H."/>
            <person name="Ahmad S."/>
            <person name="Lan S."/>
            <person name="Zhang J.-S."/>
            <person name="Tsai W.-C."/>
            <person name="Van De Peer Y."/>
            <person name="Liu Z.-J."/>
        </authorList>
    </citation>
    <scope>NUCLEOTIDE SEQUENCE</scope>
    <source>
        <strain evidence="1">CP</strain>
        <tissue evidence="1">Leaves</tissue>
    </source>
</reference>
<keyword evidence="1" id="KW-0687">Ribonucleoprotein</keyword>
<accession>A0AAV9E9Q2</accession>
<evidence type="ECO:0000313" key="2">
    <source>
        <dbReference type="Proteomes" id="UP001180020"/>
    </source>
</evidence>
<name>A0AAV9E9Q2_ACOCL</name>
<dbReference type="EMBL" id="JAUJYO010000008">
    <property type="protein sequence ID" value="KAK1310210.1"/>
    <property type="molecule type" value="Genomic_DNA"/>
</dbReference>
<evidence type="ECO:0000313" key="1">
    <source>
        <dbReference type="EMBL" id="KAK1310210.1"/>
    </source>
</evidence>